<organism evidence="2 3">
    <name type="scientific">Haematococcus lacustris</name>
    <name type="common">Green alga</name>
    <name type="synonym">Haematococcus pluvialis</name>
    <dbReference type="NCBI Taxonomy" id="44745"/>
    <lineage>
        <taxon>Eukaryota</taxon>
        <taxon>Viridiplantae</taxon>
        <taxon>Chlorophyta</taxon>
        <taxon>core chlorophytes</taxon>
        <taxon>Chlorophyceae</taxon>
        <taxon>CS clade</taxon>
        <taxon>Chlamydomonadales</taxon>
        <taxon>Haematococcaceae</taxon>
        <taxon>Haematococcus</taxon>
    </lineage>
</organism>
<proteinExistence type="predicted"/>
<feature type="region of interest" description="Disordered" evidence="1">
    <location>
        <begin position="1"/>
        <end position="46"/>
    </location>
</feature>
<feature type="non-terminal residue" evidence="2">
    <location>
        <position position="147"/>
    </location>
</feature>
<gene>
    <name evidence="2" type="ORF">HaLaN_32370</name>
</gene>
<reference evidence="2 3" key="1">
    <citation type="submission" date="2020-02" db="EMBL/GenBank/DDBJ databases">
        <title>Draft genome sequence of Haematococcus lacustris strain NIES-144.</title>
        <authorList>
            <person name="Morimoto D."/>
            <person name="Nakagawa S."/>
            <person name="Yoshida T."/>
            <person name="Sawayama S."/>
        </authorList>
    </citation>
    <scope>NUCLEOTIDE SEQUENCE [LARGE SCALE GENOMIC DNA]</scope>
    <source>
        <strain evidence="2 3">NIES-144</strain>
    </source>
</reference>
<evidence type="ECO:0000313" key="3">
    <source>
        <dbReference type="Proteomes" id="UP000485058"/>
    </source>
</evidence>
<comment type="caution">
    <text evidence="2">The sequence shown here is derived from an EMBL/GenBank/DDBJ whole genome shotgun (WGS) entry which is preliminary data.</text>
</comment>
<protein>
    <submittedName>
        <fullName evidence="2">Uncharacterized protein</fullName>
    </submittedName>
</protein>
<dbReference type="AlphaFoldDB" id="A0A6A0AKH2"/>
<name>A0A6A0AKH2_HAELA</name>
<feature type="region of interest" description="Disordered" evidence="1">
    <location>
        <begin position="63"/>
        <end position="102"/>
    </location>
</feature>
<sequence>MEAAAQPSAAPIRRYRRAELDEEEENKSRALLTESEDADDAEYIPVAKRRRLEEQRLRKLLKASAGNLSSDDPGSADPSHPTLSRETSPMPEGPATRNKESLLLVAARNRKEQPEATEADKQLEEEADIMKHVLQKQALKAVKELAQ</sequence>
<evidence type="ECO:0000313" key="2">
    <source>
        <dbReference type="EMBL" id="GFH33058.1"/>
    </source>
</evidence>
<evidence type="ECO:0000256" key="1">
    <source>
        <dbReference type="SAM" id="MobiDB-lite"/>
    </source>
</evidence>
<dbReference type="EMBL" id="BLLF01007664">
    <property type="protein sequence ID" value="GFH33058.1"/>
    <property type="molecule type" value="Genomic_DNA"/>
</dbReference>
<keyword evidence="3" id="KW-1185">Reference proteome</keyword>
<accession>A0A6A0AKH2</accession>
<dbReference type="Proteomes" id="UP000485058">
    <property type="component" value="Unassembled WGS sequence"/>
</dbReference>